<keyword evidence="1" id="KW-0472">Membrane</keyword>
<evidence type="ECO:0000313" key="2">
    <source>
        <dbReference type="EMBL" id="OGC55462.1"/>
    </source>
</evidence>
<dbReference type="EMBL" id="MEVI01000002">
    <property type="protein sequence ID" value="OGC55462.1"/>
    <property type="molecule type" value="Genomic_DNA"/>
</dbReference>
<keyword evidence="1" id="KW-1133">Transmembrane helix</keyword>
<comment type="caution">
    <text evidence="2">The sequence shown here is derived from an EMBL/GenBank/DDBJ whole genome shotgun (WGS) entry which is preliminary data.</text>
</comment>
<reference evidence="2 3" key="1">
    <citation type="journal article" date="2016" name="Nat. Commun.">
        <title>Thousands of microbial genomes shed light on interconnected biogeochemical processes in an aquifer system.</title>
        <authorList>
            <person name="Anantharaman K."/>
            <person name="Brown C.T."/>
            <person name="Hug L.A."/>
            <person name="Sharon I."/>
            <person name="Castelle C.J."/>
            <person name="Probst A.J."/>
            <person name="Thomas B.C."/>
            <person name="Singh A."/>
            <person name="Wilkins M.J."/>
            <person name="Karaoz U."/>
            <person name="Brodie E.L."/>
            <person name="Williams K.H."/>
            <person name="Hubbard S.S."/>
            <person name="Banfield J.F."/>
        </authorList>
    </citation>
    <scope>NUCLEOTIDE SEQUENCE [LARGE SCALE GENOMIC DNA]</scope>
</reference>
<keyword evidence="1" id="KW-0812">Transmembrane</keyword>
<sequence length="189" mass="21303">MKQQNITKTVLAGASISLLFIFLQFYIPNLKNKYYLRNTKTYTPPNQETFQEPKPEVKEKEEVKAETIGEEKTLELSEEDLQAFFSLDSKGLEISTSIKVKIMDGGITLNLTSKETGNVIVYAEVAPDKKSFEVKYIEFPESSKLPKEASDYISKLVSQSLSSALTAKTKSTLIKSIEIKDSKILIVYK</sequence>
<proteinExistence type="predicted"/>
<protein>
    <submittedName>
        <fullName evidence="2">Uncharacterized protein</fullName>
    </submittedName>
</protein>
<dbReference type="AlphaFoldDB" id="A0A1F4VDY5"/>
<evidence type="ECO:0000313" key="3">
    <source>
        <dbReference type="Proteomes" id="UP000176504"/>
    </source>
</evidence>
<organism evidence="2 3">
    <name type="scientific">candidate division WWE3 bacterium RIFCSPLOWO2_01_FULL_41_18</name>
    <dbReference type="NCBI Taxonomy" id="1802625"/>
    <lineage>
        <taxon>Bacteria</taxon>
        <taxon>Katanobacteria</taxon>
    </lineage>
</organism>
<accession>A0A1F4VDY5</accession>
<dbReference type="Proteomes" id="UP000176504">
    <property type="component" value="Unassembled WGS sequence"/>
</dbReference>
<gene>
    <name evidence="2" type="ORF">A3A78_00700</name>
</gene>
<evidence type="ECO:0000256" key="1">
    <source>
        <dbReference type="SAM" id="Phobius"/>
    </source>
</evidence>
<name>A0A1F4VDY5_UNCKA</name>
<feature type="transmembrane region" description="Helical" evidence="1">
    <location>
        <begin position="6"/>
        <end position="27"/>
    </location>
</feature>